<protein>
    <submittedName>
        <fullName evidence="1">Uncharacterized protein</fullName>
    </submittedName>
</protein>
<accession>A0A8R1UCJ0</accession>
<proteinExistence type="predicted"/>
<reference evidence="1" key="2">
    <citation type="submission" date="2022-06" db="UniProtKB">
        <authorList>
            <consortium name="EnsemblMetazoa"/>
        </authorList>
    </citation>
    <scope>IDENTIFICATION</scope>
    <source>
        <strain evidence="1">PS312</strain>
    </source>
</reference>
<dbReference type="AlphaFoldDB" id="A0A2A6BD83"/>
<dbReference type="EnsemblMetazoa" id="PPA15925.1">
    <property type="protein sequence ID" value="PPA15925.1"/>
    <property type="gene ID" value="WBGene00105479"/>
</dbReference>
<accession>A0A2A6BD83</accession>
<sequence>MVPAPEVVNRILPDLSESEEEVEENDAALRRIYGARKMGAMTEEQQRFYEKMQERKRMIRRRTQAWIVCEGTHVQLDEEEQRLFEEASTLIFSSLRDPNRAAFLTAQFERLLTMIPPQNRYGYYSLPLHFNDSRHQGLTEFAKLLIEDDYETPVETLIREEARLAGIDSSDHLPQEDGFSACVLRARLTGGSYTPTVPSSDQTGPFVRFQELLASGSRSDPFEKRREELVWTMKKYLKVFVSEECGFDFSRYERIYEVPRGDDHDY</sequence>
<organism evidence="1 2">
    <name type="scientific">Pristionchus pacificus</name>
    <name type="common">Parasitic nematode worm</name>
    <dbReference type="NCBI Taxonomy" id="54126"/>
    <lineage>
        <taxon>Eukaryota</taxon>
        <taxon>Metazoa</taxon>
        <taxon>Ecdysozoa</taxon>
        <taxon>Nematoda</taxon>
        <taxon>Chromadorea</taxon>
        <taxon>Rhabditida</taxon>
        <taxon>Rhabditina</taxon>
        <taxon>Diplogasteromorpha</taxon>
        <taxon>Diplogasteroidea</taxon>
        <taxon>Neodiplogasteridae</taxon>
        <taxon>Pristionchus</taxon>
    </lineage>
</organism>
<reference evidence="2" key="1">
    <citation type="journal article" date="2008" name="Nat. Genet.">
        <title>The Pristionchus pacificus genome provides a unique perspective on nematode lifestyle and parasitism.</title>
        <authorList>
            <person name="Dieterich C."/>
            <person name="Clifton S.W."/>
            <person name="Schuster L.N."/>
            <person name="Chinwalla A."/>
            <person name="Delehaunty K."/>
            <person name="Dinkelacker I."/>
            <person name="Fulton L."/>
            <person name="Fulton R."/>
            <person name="Godfrey J."/>
            <person name="Minx P."/>
            <person name="Mitreva M."/>
            <person name="Roeseler W."/>
            <person name="Tian H."/>
            <person name="Witte H."/>
            <person name="Yang S.P."/>
            <person name="Wilson R.K."/>
            <person name="Sommer R.J."/>
        </authorList>
    </citation>
    <scope>NUCLEOTIDE SEQUENCE [LARGE SCALE GENOMIC DNA]</scope>
    <source>
        <strain evidence="2">PS312</strain>
    </source>
</reference>
<gene>
    <name evidence="1" type="primary">WBGene00105479</name>
</gene>
<evidence type="ECO:0000313" key="1">
    <source>
        <dbReference type="EnsemblMetazoa" id="PPA15925.1"/>
    </source>
</evidence>
<dbReference type="Proteomes" id="UP000005239">
    <property type="component" value="Unassembled WGS sequence"/>
</dbReference>
<name>A0A2A6BD83_PRIPA</name>
<evidence type="ECO:0000313" key="2">
    <source>
        <dbReference type="Proteomes" id="UP000005239"/>
    </source>
</evidence>
<keyword evidence="2" id="KW-1185">Reference proteome</keyword>